<feature type="compositionally biased region" description="Basic residues" evidence="2">
    <location>
        <begin position="676"/>
        <end position="693"/>
    </location>
</feature>
<feature type="compositionally biased region" description="Polar residues" evidence="2">
    <location>
        <begin position="566"/>
        <end position="576"/>
    </location>
</feature>
<dbReference type="SUPFAM" id="SSF54001">
    <property type="entry name" value="Cysteine proteinases"/>
    <property type="match status" value="1"/>
</dbReference>
<dbReference type="InterPro" id="IPR001394">
    <property type="entry name" value="Peptidase_C19_UCH"/>
</dbReference>
<feature type="compositionally biased region" description="Basic and acidic residues" evidence="2">
    <location>
        <begin position="618"/>
        <end position="631"/>
    </location>
</feature>
<dbReference type="InterPro" id="IPR021905">
    <property type="entry name" value="DUF3517"/>
</dbReference>
<dbReference type="InterPro" id="IPR028889">
    <property type="entry name" value="USP"/>
</dbReference>
<dbReference type="PROSITE" id="PS50235">
    <property type="entry name" value="USP_3"/>
    <property type="match status" value="1"/>
</dbReference>
<proteinExistence type="inferred from homology"/>
<dbReference type="InterPro" id="IPR050164">
    <property type="entry name" value="Peptidase_C19"/>
</dbReference>
<dbReference type="RefSeq" id="XP_022239150.1">
    <property type="nucleotide sequence ID" value="XM_022383442.1"/>
</dbReference>
<dbReference type="PROSITE" id="PS00973">
    <property type="entry name" value="USP_2"/>
    <property type="match status" value="1"/>
</dbReference>
<feature type="compositionally biased region" description="Basic and acidic residues" evidence="2">
    <location>
        <begin position="94"/>
        <end position="110"/>
    </location>
</feature>
<dbReference type="PANTHER" id="PTHR24006:SF827">
    <property type="entry name" value="UBIQUITIN CARBOXYL-TERMINAL HYDROLASE 34"/>
    <property type="match status" value="1"/>
</dbReference>
<feature type="region of interest" description="Disordered" evidence="2">
    <location>
        <begin position="1605"/>
        <end position="1627"/>
    </location>
</feature>
<feature type="compositionally biased region" description="Basic and acidic residues" evidence="2">
    <location>
        <begin position="577"/>
        <end position="590"/>
    </location>
</feature>
<feature type="domain" description="USP" evidence="3">
    <location>
        <begin position="1952"/>
        <end position="2277"/>
    </location>
</feature>
<dbReference type="Gene3D" id="3.90.70.10">
    <property type="entry name" value="Cysteine proteinases"/>
    <property type="match status" value="1"/>
</dbReference>
<evidence type="ECO:0000256" key="2">
    <source>
        <dbReference type="SAM" id="MobiDB-lite"/>
    </source>
</evidence>
<evidence type="ECO:0000259" key="3">
    <source>
        <dbReference type="PROSITE" id="PS50235"/>
    </source>
</evidence>
<dbReference type="Proteomes" id="UP000694941">
    <property type="component" value="Unplaced"/>
</dbReference>
<feature type="compositionally biased region" description="Polar residues" evidence="2">
    <location>
        <begin position="658"/>
        <end position="675"/>
    </location>
</feature>
<feature type="compositionally biased region" description="Basic and acidic residues" evidence="2">
    <location>
        <begin position="3383"/>
        <end position="3393"/>
    </location>
</feature>
<feature type="compositionally biased region" description="Polar residues" evidence="2">
    <location>
        <begin position="3417"/>
        <end position="3438"/>
    </location>
</feature>
<feature type="compositionally biased region" description="Basic and acidic residues" evidence="2">
    <location>
        <begin position="1605"/>
        <end position="1615"/>
    </location>
</feature>
<comment type="similarity">
    <text evidence="1">Belongs to the peptidase C19 family.</text>
</comment>
<feature type="region of interest" description="Disordered" evidence="2">
    <location>
        <begin position="723"/>
        <end position="770"/>
    </location>
</feature>
<feature type="compositionally biased region" description="Low complexity" evidence="2">
    <location>
        <begin position="1521"/>
        <end position="1536"/>
    </location>
</feature>
<feature type="region of interest" description="Disordered" evidence="2">
    <location>
        <begin position="3373"/>
        <end position="3438"/>
    </location>
</feature>
<dbReference type="SUPFAM" id="SSF48371">
    <property type="entry name" value="ARM repeat"/>
    <property type="match status" value="2"/>
</dbReference>
<dbReference type="InterPro" id="IPR016024">
    <property type="entry name" value="ARM-type_fold"/>
</dbReference>
<dbReference type="GeneID" id="106457477"/>
<organism evidence="4 5">
    <name type="scientific">Limulus polyphemus</name>
    <name type="common">Atlantic horseshoe crab</name>
    <dbReference type="NCBI Taxonomy" id="6850"/>
    <lineage>
        <taxon>Eukaryota</taxon>
        <taxon>Metazoa</taxon>
        <taxon>Ecdysozoa</taxon>
        <taxon>Arthropoda</taxon>
        <taxon>Chelicerata</taxon>
        <taxon>Merostomata</taxon>
        <taxon>Xiphosura</taxon>
        <taxon>Limulidae</taxon>
        <taxon>Limulus</taxon>
    </lineage>
</organism>
<dbReference type="PANTHER" id="PTHR24006">
    <property type="entry name" value="UBIQUITIN CARBOXYL-TERMINAL HYDROLASE"/>
    <property type="match status" value="1"/>
</dbReference>
<protein>
    <submittedName>
        <fullName evidence="5">LOW QUALITY PROTEIN: ubiquitin carboxyl-terminal hydrolase 34-like</fullName>
    </submittedName>
</protein>
<name>A0ABM1S695_LIMPO</name>
<dbReference type="InterPro" id="IPR038765">
    <property type="entry name" value="Papain-like_cys_pep_sf"/>
</dbReference>
<sequence length="3462" mass="393809">MSVCDICSEVLDLLDKYEEQTEKDYRALEKHEVGLLCTYVQAWSQRQCTCCFKDPKSFDKFGAVLHGLIRTVLNILHKLPEELKTITEVSESKCNKKDQDDDEKSKKEKAGEDEDSCLSGDKVDKDEAKKTETTQKMTNQLTLWIVQMIPLIRDRIVKIKKKDSNESKETDVWWSLEEKEKLFHFVSKVFLLNFPLYVAFKHSIHSKIEEITQEQVAALSCYCDVGDLDIPIYLLKNVCFFCEKGGLNQLTNCFLTMGPDVLPMVLAHAMIGCTSNLKLWMNIGSIVKLLVPLRTCVIRYLCKVSDKDLRVAGNRNMFEFMWTAVKDPLDAPASFDKEGLDLAFKYFTSSTLTMRLAGIAQINSHINMYNDLCHNESLVDAESVGNALSNWLIDNKVIPHIFGPNLHVEIIKQSHIVLNFLAMEGRITNEEIDVIWSAAQLKHCSRQVLELLPPLIKNLEVSPVLHLYKLICNLEPREHNEQTLLLASALLKCIWSSSGSFQGTDSHIDTQHTNSPFAMLMKGALHLGELQKGFGRKRELSSSERSLSADGSNSEEDQAEMRCAPTTEQADSSQVSDRQHSSADGSDHTADSQPSSPSGQEGFKQILLSKTKKKREHITRSAEKKMKEDTRSSSGDESELSSVSEETLRSDVDVVESSHLSNKCSELQEVNQSSVSKKKSTQRQKMLRRKRAKQLAAKRTLLAKGPWLRREEKDVCARLTIREIDGSPDGNDESDLNQEKPVAPPKTPEHNSSPINALPEGQLPRPPGPQLLPELVKAVLEREGSLPRFNEGLDTETYDCRQYLSSLQPHHEIGGTGSNLIEDILSPNDGSCNSSHASNRSEKNMADFEGEESACEDELAQLAAQAQAHLDSHPMRLMNMACMYTPQLLGPKIHGNQRGTPKDSDQALQQFDVDSVCKPAQTLLWDLLQDDKITQLAEGLAAEAERIFCNLLCWSTDKMIRMKVIEGCLDNLAHHKSVVISLRLLPKLLGSFQQFRSGTDTHSVTMWAEREHKMMHHFFNDLKAYTVAVKAGTSPSNNLYPHTEEIQVRLHFLTCVFSAAGSPEHFRLNLEQVDILWSCLATDKDCADELFSWILNQAKNKDHTHALCLELFKHILLEKMPQLPPESTTMTSLNLLYQLSNVARLSTASYNTSVSEADVCGIEQLWGIALRALNTDVSMAAIQYLNNYYINVHHGTLEREEEFIQTCMDSLSKAIQSLCEAEEKSLMIIQRALVLLKTHVEVFHQRYAYHLRRWQLMGQGVVSHRSSLGERRASPLRIICQPAGMTEKTTLEMQFTDYLAKLRAEVTYWWEKMRTRNKTNQSKESEATTSTVTSSLILGSMLSDGPIRMISQGQELTTDLDEKTLAELGFKDLQLVYVSVGAARPIRRREGLEPASILPPPPQDRLPITLLLRPEYFEQLFNLMQQLGSLKTYNRAGDTVPHTKAQVLSRRVWDILLMLPTSPTMLEGFKTVGQAKEGEEGNGYTELLQSILNPESPQKLMYSLQIVEFLRRQGPIKDSDGSVTSTETTSQESGDGSSKKKVSWSDKFIEHGGLRHLFDIFMSRILLSKGESEYWNEWYQDSLASLLHLIYLFGISGSESDQKLEEGHDVLETPRKRNKRGRKGSSDKLLVPKLNQTMLQMTRDVETVLNKLMSILYEATLPSDPNQYKTGFWGRSQVVHCTMTLLVSLALSEPLLKMYLFQHPRLDSLLKRLVLDDPEPAVRQEACTALYRLCLGNTVDGKTGHSYIPPLLNSLLSFLSAAQNMRPPRPDDEENKEPYGPGCKDYFWLVCRLVDSVDEESLQECSQDQRSSVDLDSLIRYLAEAIISRDFRETRHNTIEDDGLGGLLTLATVVMKHNPSYKFSKEGQEFLLQVFDCLFALPSPKKRYLPKCKSHPVRSAAFDLLVELVKGNEENYRLLHSKLMSQHTPDSHSQYPWDYWPHEDGRSDCGYVGLTNLGATCYMASCMQHLYMMPLARASILSARVGNNSKHGNTLKELQRMFAYLMESERKAYNPRGFCKVYTMDHQPLNTGEQKDMAEFFTDLISKLEEMTPQLKELVRNLFCGEISNNVVSLDCPHISQTMEEFYTLRCQVADMRNLYEQHRRLQKVVGLEQHYYLGTHSTTLSRDPSVPRRIFSGMGTLSSRSGVPGYLDGSRVYPSYQCSRTPCNALDNDHQDNKDQEEEESYEYDLIGVTVHTGTADGGHYYSFIRERQNPGKDKWFLFNDAEVKPFDPAHIAAECFGGEMTSKTYDSVTDKFMDFSFEKTNSAYMLFYERVNPKEVQQSLPGQTASGQPTLEVTSDQNQTFELSQELAEWIWQDNMQFLQDRSLFEHTYFNFMWQICGYIPQTLSGCKDITLLSAKLGTSFVLETFIHAKEKPTMAQWIELLTKQFNASQSACEWFLDHMAENDWWPVQILIKCPNQVVRQLFQRLCIHVINQLKPLHSPYFHQYGDSDDSTDVDFSQLGQDSCVTRFIKKLLTLIEHGAKEHLKHLTEYFAFLVEFAKMGEEECQFLLSVEAITTIVNFYLGQKSSDDTGCVEVVSDEDDDDDEVVSSVDDKYKPASLEKMITLVALLVERSRGDDHRLHLSHNDFSTVAGGKGFPFLHQQIRDNINLRQTCNLIFSLCRWNEPLAHHIINMIFSAITKQQEASGPFFKLLSMLVEFVGGPPGLPPFTNLILHRIWEASEYCPQQCLEWLTMQVPRNKVAHSWVLQNMDSWVERFLMAHNLQRVRNVAALLLVSLVPSNHFRQAFRSTRSMLTPQKEVTMSGEALGIMHQIYDILLRMLKRAKLYVDPAVHGTMKLMYYFAVLTYCLISRTEKLMFSPFFLDMWNLFQPKLSEPAIPVHHNKQALLIFWYQVCVDCPENVSLIIQNSHVTKNIAFNYILADHDDQEVVVFNRCMLPAYYGLLRLCCQQSRSFARQLASHQNIQWAFKNITPYTTQYTSAVNELFKLMKIFVTKHPDSTEQEIREIHHFKRTTLRLYLTVLDARACWATLINALRHLVETTDDRLFVICNSGLAMLFQAFHTLHIMYQEATACHVTEDMVELLAIVLDLLKCAQGCQDTPEVSQWLSSWKQHTDVIHKLLTLLNSYTPPKVRHICIEVLQELILLYPNENLSSIIRLLGSCHTSFLESSSPITPGPYFPRRNQMMLPTKTSIRPQRLMFQMFLHPNQLECAKGVDEAYDQAVLEFFLPYHQFVDMLCRIAITHDAIDLDLVNLSSLLAIEGTSLHLAIFPKLWLDIYQLEQQLGKEFLKLLCNSNFFIDYLETVLVDERMCLNNLFVYQVFSLFMPKVANQLINEQTMSLTSSLISSVIDSLKSPSLAKQALKLNGDLRALLLLLSLEKPRDGLNKLKEAISNLKDQCQDLLKSTDHTTENVNITEDSTKETEEPPCKKVRISSEEASATDQGGGDESTESEASTSIPKETPMGDNQSQVANQTTHWAEVLLKSTSALLGILNEKT</sequence>
<feature type="compositionally biased region" description="Basic and acidic residues" evidence="2">
    <location>
        <begin position="121"/>
        <end position="131"/>
    </location>
</feature>
<dbReference type="Pfam" id="PF12030">
    <property type="entry name" value="DUF3517"/>
    <property type="match status" value="1"/>
</dbReference>
<evidence type="ECO:0000313" key="4">
    <source>
        <dbReference type="Proteomes" id="UP000694941"/>
    </source>
</evidence>
<reference evidence="5" key="1">
    <citation type="submission" date="2025-08" db="UniProtKB">
        <authorList>
            <consortium name="RefSeq"/>
        </authorList>
    </citation>
    <scope>IDENTIFICATION</scope>
    <source>
        <tissue evidence="5">Muscle</tissue>
    </source>
</reference>
<evidence type="ECO:0000256" key="1">
    <source>
        <dbReference type="ARBA" id="ARBA00009085"/>
    </source>
</evidence>
<dbReference type="PROSITE" id="PS00972">
    <property type="entry name" value="USP_1"/>
    <property type="match status" value="1"/>
</dbReference>
<feature type="region of interest" description="Disordered" evidence="2">
    <location>
        <begin position="535"/>
        <end position="695"/>
    </location>
</feature>
<keyword evidence="4" id="KW-1185">Reference proteome</keyword>
<feature type="region of interest" description="Disordered" evidence="2">
    <location>
        <begin position="1517"/>
        <end position="1540"/>
    </location>
</feature>
<dbReference type="InterPro" id="IPR018200">
    <property type="entry name" value="USP_CS"/>
</dbReference>
<feature type="region of interest" description="Disordered" evidence="2">
    <location>
        <begin position="94"/>
        <end position="131"/>
    </location>
</feature>
<feature type="compositionally biased region" description="Low complexity" evidence="2">
    <location>
        <begin position="632"/>
        <end position="645"/>
    </location>
</feature>
<gene>
    <name evidence="5" type="primary">LOC106457477</name>
</gene>
<dbReference type="Pfam" id="PF00443">
    <property type="entry name" value="UCH"/>
    <property type="match status" value="1"/>
</dbReference>
<accession>A0ABM1S695</accession>
<evidence type="ECO:0000313" key="5">
    <source>
        <dbReference type="RefSeq" id="XP_022239150.1"/>
    </source>
</evidence>